<evidence type="ECO:0000256" key="5">
    <source>
        <dbReference type="ARBA" id="ARBA00023237"/>
    </source>
</evidence>
<evidence type="ECO:0000259" key="8">
    <source>
        <dbReference type="Pfam" id="PF14322"/>
    </source>
</evidence>
<evidence type="ECO:0000256" key="6">
    <source>
        <dbReference type="SAM" id="SignalP"/>
    </source>
</evidence>
<dbReference type="InterPro" id="IPR012944">
    <property type="entry name" value="SusD_RagB_dom"/>
</dbReference>
<dbReference type="Pfam" id="PF07980">
    <property type="entry name" value="SusD_RagB"/>
    <property type="match status" value="1"/>
</dbReference>
<keyword evidence="3 6" id="KW-0732">Signal</keyword>
<evidence type="ECO:0000313" key="9">
    <source>
        <dbReference type="EMBL" id="CUP96536.1"/>
    </source>
</evidence>
<dbReference type="EMBL" id="CZAI01000009">
    <property type="protein sequence ID" value="CUP96536.1"/>
    <property type="molecule type" value="Genomic_DNA"/>
</dbReference>
<evidence type="ECO:0000313" key="10">
    <source>
        <dbReference type="Proteomes" id="UP000095657"/>
    </source>
</evidence>
<dbReference type="Proteomes" id="UP000095657">
    <property type="component" value="Unassembled WGS sequence"/>
</dbReference>
<dbReference type="InterPro" id="IPR033985">
    <property type="entry name" value="SusD-like_N"/>
</dbReference>
<comment type="similarity">
    <text evidence="2">Belongs to the SusD family.</text>
</comment>
<protein>
    <submittedName>
        <fullName evidence="9">RagB/SusD domain protein</fullName>
    </submittedName>
</protein>
<dbReference type="STRING" id="47678.ERS852494_03568"/>
<feature type="chain" id="PRO_5008032830" evidence="6">
    <location>
        <begin position="22"/>
        <end position="605"/>
    </location>
</feature>
<sequence length="605" mass="68218">MKNIHLLIASVLCLGMTSCFDMDQEPQGEMSTVGAFTTVSEINMYLNMFYQGSVPVMGGGTVNNSAIKTQSSSSTNGIAFGDANSDNLYPNAIDTRLAGETSLSNAAELDDYKAIRNVNFLLQNITNCEDKGTDYEQCLGEAYYFRAAYYYHLLINYGGVTWIEEQLDPDAELMKRPRNTRTEIVDYILNDLKDAITYLKEQDNNATRRVHRDVARALKSEVALFAATWEKYHRAENDPFYDKTLTNPDVKIKEWLEQAAAAAKEVIVRNVWSIHNTGKPLTDYRDMFIDTDLSDNQEVLWWKEYNASAGIGHNVTYYACQGGGQIGVSASLVDDYLTREGKPFTGTAKEEAKRIYGTELTPELRDPRLSQTVFMPGQQIRSDGTLYAWPPLDATNYHQNTTGYSVLKYEEFNTSNTAAYTTANRSQAPAIQVRYADILLNYAEALAELDGANNAGEIQKALKPLRDRVNMPGVDFDREYNSDADYPFHNLDKYIQAVRRERRVEKALENCRLTDILRWAAADELIVGKTPTGALYTGSTLGEHFDGIMTVGSNIWLKDGYIVSFNNTNYPNGWQFNVERDYLLPIRQEMVGSLTGGLWEQNPNW</sequence>
<gene>
    <name evidence="9" type="ORF">ERS852494_03568</name>
</gene>
<dbReference type="SUPFAM" id="SSF48452">
    <property type="entry name" value="TPR-like"/>
    <property type="match status" value="1"/>
</dbReference>
<evidence type="ECO:0000256" key="1">
    <source>
        <dbReference type="ARBA" id="ARBA00004442"/>
    </source>
</evidence>
<proteinExistence type="inferred from homology"/>
<organism evidence="9 10">
    <name type="scientific">Bacteroides caccae</name>
    <dbReference type="NCBI Taxonomy" id="47678"/>
    <lineage>
        <taxon>Bacteria</taxon>
        <taxon>Pseudomonadati</taxon>
        <taxon>Bacteroidota</taxon>
        <taxon>Bacteroidia</taxon>
        <taxon>Bacteroidales</taxon>
        <taxon>Bacteroidaceae</taxon>
        <taxon>Bacteroides</taxon>
    </lineage>
</organism>
<dbReference type="InterPro" id="IPR011990">
    <property type="entry name" value="TPR-like_helical_dom_sf"/>
</dbReference>
<evidence type="ECO:0000259" key="7">
    <source>
        <dbReference type="Pfam" id="PF07980"/>
    </source>
</evidence>
<name>A0A174SIT1_9BACE</name>
<dbReference type="RefSeq" id="WP_055173341.1">
    <property type="nucleotide sequence ID" value="NZ_CZAI01000009.1"/>
</dbReference>
<feature type="domain" description="RagB/SusD" evidence="7">
    <location>
        <begin position="302"/>
        <end position="605"/>
    </location>
</feature>
<evidence type="ECO:0000256" key="4">
    <source>
        <dbReference type="ARBA" id="ARBA00023136"/>
    </source>
</evidence>
<dbReference type="Gene3D" id="1.25.40.390">
    <property type="match status" value="1"/>
</dbReference>
<feature type="domain" description="SusD-like N-terminal" evidence="8">
    <location>
        <begin position="43"/>
        <end position="220"/>
    </location>
</feature>
<keyword evidence="4" id="KW-0472">Membrane</keyword>
<reference evidence="9 10" key="1">
    <citation type="submission" date="2015-09" db="EMBL/GenBank/DDBJ databases">
        <authorList>
            <consortium name="Pathogen Informatics"/>
        </authorList>
    </citation>
    <scope>NUCLEOTIDE SEQUENCE [LARGE SCALE GENOMIC DNA]</scope>
    <source>
        <strain evidence="9 10">2789STDY5834880</strain>
    </source>
</reference>
<feature type="signal peptide" evidence="6">
    <location>
        <begin position="1"/>
        <end position="21"/>
    </location>
</feature>
<dbReference type="AlphaFoldDB" id="A0A174SIT1"/>
<keyword evidence="5" id="KW-0998">Cell outer membrane</keyword>
<dbReference type="GO" id="GO:0009279">
    <property type="term" value="C:cell outer membrane"/>
    <property type="evidence" value="ECO:0007669"/>
    <property type="project" value="UniProtKB-SubCell"/>
</dbReference>
<evidence type="ECO:0000256" key="2">
    <source>
        <dbReference type="ARBA" id="ARBA00006275"/>
    </source>
</evidence>
<comment type="subcellular location">
    <subcellularLocation>
        <location evidence="1">Cell outer membrane</location>
    </subcellularLocation>
</comment>
<accession>A0A174SIT1</accession>
<evidence type="ECO:0000256" key="3">
    <source>
        <dbReference type="ARBA" id="ARBA00022729"/>
    </source>
</evidence>
<dbReference type="Pfam" id="PF14322">
    <property type="entry name" value="SusD-like_3"/>
    <property type="match status" value="1"/>
</dbReference>
<dbReference type="PROSITE" id="PS51257">
    <property type="entry name" value="PROKAR_LIPOPROTEIN"/>
    <property type="match status" value="1"/>
</dbReference>